<evidence type="ECO:0000256" key="1">
    <source>
        <dbReference type="ARBA" id="ARBA00006754"/>
    </source>
</evidence>
<evidence type="ECO:0000259" key="2">
    <source>
        <dbReference type="Pfam" id="PF07905"/>
    </source>
</evidence>
<dbReference type="RefSeq" id="WP_042532636.1">
    <property type="nucleotide sequence ID" value="NZ_CDGG01000001.1"/>
</dbReference>
<feature type="domain" description="PucR C-terminal helix-turn-helix" evidence="3">
    <location>
        <begin position="495"/>
        <end position="553"/>
    </location>
</feature>
<protein>
    <submittedName>
        <fullName evidence="5">Purine catabolism regulatory protein</fullName>
    </submittedName>
</protein>
<reference evidence="5 6" key="1">
    <citation type="submission" date="2014-11" db="EMBL/GenBank/DDBJ databases">
        <authorList>
            <person name="Urmite Genomes Urmite Genomes"/>
        </authorList>
    </citation>
    <scope>NUCLEOTIDE SEQUENCE [LARGE SCALE GENOMIC DNA]</scope>
    <source>
        <strain evidence="5 6">Oc5</strain>
    </source>
</reference>
<organism evidence="5 6">
    <name type="scientific">Oceanobacillus oncorhynchi</name>
    <dbReference type="NCBI Taxonomy" id="545501"/>
    <lineage>
        <taxon>Bacteria</taxon>
        <taxon>Bacillati</taxon>
        <taxon>Bacillota</taxon>
        <taxon>Bacilli</taxon>
        <taxon>Bacillales</taxon>
        <taxon>Bacillaceae</taxon>
        <taxon>Oceanobacillus</taxon>
    </lineage>
</organism>
<name>A0A0A1MSJ8_9BACI</name>
<keyword evidence="6" id="KW-1185">Reference proteome</keyword>
<dbReference type="EMBL" id="CDGG01000001">
    <property type="protein sequence ID" value="CEI82654.1"/>
    <property type="molecule type" value="Genomic_DNA"/>
</dbReference>
<evidence type="ECO:0000313" key="6">
    <source>
        <dbReference type="Proteomes" id="UP000040453"/>
    </source>
</evidence>
<evidence type="ECO:0000313" key="5">
    <source>
        <dbReference type="EMBL" id="CEI82654.1"/>
    </source>
</evidence>
<accession>A0A0A1MSJ8</accession>
<proteinExistence type="inferred from homology"/>
<feature type="domain" description="Purine catabolism PurC-like" evidence="2">
    <location>
        <begin position="7"/>
        <end position="126"/>
    </location>
</feature>
<dbReference type="SUPFAM" id="SSF46689">
    <property type="entry name" value="Homeodomain-like"/>
    <property type="match status" value="1"/>
</dbReference>
<gene>
    <name evidence="5" type="primary">pucR_3</name>
    <name evidence="5" type="ORF">BN997_02537</name>
</gene>
<dbReference type="Pfam" id="PF07905">
    <property type="entry name" value="PucR"/>
    <property type="match status" value="1"/>
</dbReference>
<dbReference type="InterPro" id="IPR009057">
    <property type="entry name" value="Homeodomain-like_sf"/>
</dbReference>
<dbReference type="Pfam" id="PF13556">
    <property type="entry name" value="HTH_30"/>
    <property type="match status" value="1"/>
</dbReference>
<evidence type="ECO:0000259" key="3">
    <source>
        <dbReference type="Pfam" id="PF13556"/>
    </source>
</evidence>
<comment type="similarity">
    <text evidence="1">Belongs to the CdaR family.</text>
</comment>
<dbReference type="Gene3D" id="1.10.10.2840">
    <property type="entry name" value="PucR C-terminal helix-turn-helix domain"/>
    <property type="match status" value="1"/>
</dbReference>
<dbReference type="Proteomes" id="UP000040453">
    <property type="component" value="Unassembled WGS sequence"/>
</dbReference>
<dbReference type="OrthoDB" id="142218at2"/>
<dbReference type="InterPro" id="IPR051448">
    <property type="entry name" value="CdaR-like_regulators"/>
</dbReference>
<evidence type="ECO:0000259" key="4">
    <source>
        <dbReference type="Pfam" id="PF17853"/>
    </source>
</evidence>
<sequence length="559" mass="65580">MEITVQDMLQEELFAQAVVETGKSNFSEKKIQWVSVIEMPVENFVRKNELVLTTALGCKDDLDAFMQFVEDIIRAEASALVIATGRHINEIPSEIKALAESHCLTMIRIPWEIRFATIVEFVMEELAQRKSSEILQNVKVQQELLQFLLEEKRLHELLEFIQMQVAANVYLTDHHFRLYDLEEYSKGAQEKWQLVFQMEEKIILRQDRFMRDPYRQKFDLVAFLDKELIQIPILQVTGEAKGYLFVELPNQAAYEPFLNKYGQILEHAATTIALWLSKRNAVEATENKLRSDFVEELAKGKFRNVEEAALRANPLGYSVYHTYVCILAQPEKLREIYKQRKNASGTYTLWEKTMLGYLEEELVYAAQTLKQEVMMTQTEEAFLVYLHIKHQTDYQLATDFLDLVDRRLKLFFPEVTLRWGVSGKVESFTDFQRSFIEAKQAMQIGEKKGNPRTWYEDTVLERILLQLHPISEMDTIRENVLEPLLMYQEERKINLIETFLTFQQHRGNVSKTAQSLHLHRQSLLYRLRKIEALTGLSLHDSHHLFLLELSMRAWEINKA</sequence>
<dbReference type="AlphaFoldDB" id="A0A0A1MSJ8"/>
<dbReference type="InterPro" id="IPR042070">
    <property type="entry name" value="PucR_C-HTH_sf"/>
</dbReference>
<dbReference type="Pfam" id="PF17853">
    <property type="entry name" value="GGDEF_2"/>
    <property type="match status" value="1"/>
</dbReference>
<dbReference type="PANTHER" id="PTHR33744:SF1">
    <property type="entry name" value="DNA-BINDING TRANSCRIPTIONAL ACTIVATOR ADER"/>
    <property type="match status" value="1"/>
</dbReference>
<dbReference type="PANTHER" id="PTHR33744">
    <property type="entry name" value="CARBOHYDRATE DIACID REGULATOR"/>
    <property type="match status" value="1"/>
</dbReference>
<feature type="domain" description="CdaR GGDEF-like" evidence="4">
    <location>
        <begin position="306"/>
        <end position="444"/>
    </location>
</feature>
<dbReference type="InterPro" id="IPR025736">
    <property type="entry name" value="PucR_C-HTH_dom"/>
</dbReference>
<dbReference type="InterPro" id="IPR012914">
    <property type="entry name" value="PucR_dom"/>
</dbReference>
<dbReference type="STRING" id="545501.BN997_02537"/>
<dbReference type="InterPro" id="IPR041522">
    <property type="entry name" value="CdaR_GGDEF"/>
</dbReference>